<feature type="transmembrane region" description="Helical" evidence="6">
    <location>
        <begin position="80"/>
        <end position="98"/>
    </location>
</feature>
<reference evidence="7 8" key="1">
    <citation type="journal article" date="2023" name="Plant Dis.">
        <title>First Report of Diplodia intermedia Causing Canker and Dieback Diseases on Apple Trees in Canada.</title>
        <authorList>
            <person name="Ellouze W."/>
            <person name="Ilyukhin E."/>
            <person name="Sulman M."/>
            <person name="Ali S."/>
        </authorList>
    </citation>
    <scope>NUCLEOTIDE SEQUENCE [LARGE SCALE GENOMIC DNA]</scope>
    <source>
        <strain evidence="7 8">M45-28</strain>
    </source>
</reference>
<feature type="transmembrane region" description="Helical" evidence="6">
    <location>
        <begin position="445"/>
        <end position="471"/>
    </location>
</feature>
<feature type="transmembrane region" description="Helical" evidence="6">
    <location>
        <begin position="192"/>
        <end position="214"/>
    </location>
</feature>
<feature type="transmembrane region" description="Helical" evidence="6">
    <location>
        <begin position="420"/>
        <end position="439"/>
    </location>
</feature>
<dbReference type="InterPro" id="IPR011701">
    <property type="entry name" value="MFS"/>
</dbReference>
<evidence type="ECO:0000256" key="5">
    <source>
        <dbReference type="SAM" id="MobiDB-lite"/>
    </source>
</evidence>
<organism evidence="7 8">
    <name type="scientific">Diplodia intermedia</name>
    <dbReference type="NCBI Taxonomy" id="856260"/>
    <lineage>
        <taxon>Eukaryota</taxon>
        <taxon>Fungi</taxon>
        <taxon>Dikarya</taxon>
        <taxon>Ascomycota</taxon>
        <taxon>Pezizomycotina</taxon>
        <taxon>Dothideomycetes</taxon>
        <taxon>Dothideomycetes incertae sedis</taxon>
        <taxon>Botryosphaeriales</taxon>
        <taxon>Botryosphaeriaceae</taxon>
        <taxon>Diplodia</taxon>
    </lineage>
</organism>
<gene>
    <name evidence="7" type="ORF">SLS58_009939</name>
</gene>
<dbReference type="PANTHER" id="PTHR23502">
    <property type="entry name" value="MAJOR FACILITATOR SUPERFAMILY"/>
    <property type="match status" value="1"/>
</dbReference>
<feature type="transmembrane region" description="Helical" evidence="6">
    <location>
        <begin position="515"/>
        <end position="533"/>
    </location>
</feature>
<keyword evidence="2 6" id="KW-0812">Transmembrane</keyword>
<evidence type="ECO:0000313" key="7">
    <source>
        <dbReference type="EMBL" id="KAL1636171.1"/>
    </source>
</evidence>
<sequence length="561" mass="60857">MAPAVRTATDDNATHRRLAADDQPAIPGTVHLVDLEGTMLAKHAAGAQVDDVVLVPAPSDDPDDPLNWSPCRKALSSTCMCVYTLVVGIASAAIYSVLEPISEATSLTLNDLNAGTGYLFLLAGWGCLFWQPLALQYGKRPVYLASCLGTMAMCLWGPYTTSNGQWIASKILQGFFGAPIESLFTHDRGKYLGLYALLLAGSNFFAPIIAGFINDGQGWKWVLYWCAIFCFAGFVFLFFFMEETNYVRHTPGTPVASTPDSSENARPEADDKAMPSRSTGADVKANADSSAFEARPGTVASKPRKSYVDKLKLFQPADLHKPNELKGMIYRPLAFLTFPVIFYAGFSYGANLIWFNVLNATASLILGGTYGFSASMVGLSYISPLVGVVIASWYTGVLGDRFVLRQARRNGGVLEAEHRLWLFAPSLLFIPGGLLLWGVGASQGVHWFGCVFAAGVIALTNTIGLQLSVAYCIDSYRALSGEAVVTVILVRNTMSFAIGYGITPWVQGMGLRNCFITAACVGLAQCATFLLMVRWGKDLRRKSVARYARYVEEMARSGMIH</sequence>
<dbReference type="Gene3D" id="1.20.1250.20">
    <property type="entry name" value="MFS general substrate transporter like domains"/>
    <property type="match status" value="1"/>
</dbReference>
<comment type="subcellular location">
    <subcellularLocation>
        <location evidence="1">Membrane</location>
        <topology evidence="1">Multi-pass membrane protein</topology>
    </subcellularLocation>
</comment>
<feature type="compositionally biased region" description="Basic and acidic residues" evidence="5">
    <location>
        <begin position="263"/>
        <end position="274"/>
    </location>
</feature>
<accession>A0ABR3T9E3</accession>
<evidence type="ECO:0008006" key="9">
    <source>
        <dbReference type="Google" id="ProtNLM"/>
    </source>
</evidence>
<feature type="transmembrane region" description="Helical" evidence="6">
    <location>
        <begin position="378"/>
        <end position="399"/>
    </location>
</feature>
<dbReference type="Proteomes" id="UP001521184">
    <property type="component" value="Unassembled WGS sequence"/>
</dbReference>
<feature type="transmembrane region" description="Helical" evidence="6">
    <location>
        <begin position="221"/>
        <end position="241"/>
    </location>
</feature>
<comment type="caution">
    <text evidence="7">The sequence shown here is derived from an EMBL/GenBank/DDBJ whole genome shotgun (WGS) entry which is preliminary data.</text>
</comment>
<evidence type="ECO:0000256" key="2">
    <source>
        <dbReference type="ARBA" id="ARBA00022692"/>
    </source>
</evidence>
<feature type="transmembrane region" description="Helical" evidence="6">
    <location>
        <begin position="142"/>
        <end position="159"/>
    </location>
</feature>
<keyword evidence="4 6" id="KW-0472">Membrane</keyword>
<feature type="transmembrane region" description="Helical" evidence="6">
    <location>
        <begin position="483"/>
        <end position="503"/>
    </location>
</feature>
<dbReference type="PANTHER" id="PTHR23502:SF30">
    <property type="entry name" value="TRANSPORTER, PUTATIVE (AFU_ORTHOLOGUE AFUA_8G04702)-RELATED"/>
    <property type="match status" value="1"/>
</dbReference>
<feature type="region of interest" description="Disordered" evidence="5">
    <location>
        <begin position="251"/>
        <end position="298"/>
    </location>
</feature>
<evidence type="ECO:0000313" key="8">
    <source>
        <dbReference type="Proteomes" id="UP001521184"/>
    </source>
</evidence>
<feature type="transmembrane region" description="Helical" evidence="6">
    <location>
        <begin position="118"/>
        <end position="135"/>
    </location>
</feature>
<dbReference type="EMBL" id="JAKEKT020000105">
    <property type="protein sequence ID" value="KAL1636171.1"/>
    <property type="molecule type" value="Genomic_DNA"/>
</dbReference>
<proteinExistence type="predicted"/>
<name>A0ABR3T9E3_9PEZI</name>
<feature type="transmembrane region" description="Helical" evidence="6">
    <location>
        <begin position="328"/>
        <end position="346"/>
    </location>
</feature>
<keyword evidence="8" id="KW-1185">Reference proteome</keyword>
<dbReference type="Pfam" id="PF07690">
    <property type="entry name" value="MFS_1"/>
    <property type="match status" value="1"/>
</dbReference>
<evidence type="ECO:0000256" key="6">
    <source>
        <dbReference type="SAM" id="Phobius"/>
    </source>
</evidence>
<feature type="transmembrane region" description="Helical" evidence="6">
    <location>
        <begin position="353"/>
        <end position="372"/>
    </location>
</feature>
<evidence type="ECO:0000256" key="4">
    <source>
        <dbReference type="ARBA" id="ARBA00023136"/>
    </source>
</evidence>
<evidence type="ECO:0000256" key="3">
    <source>
        <dbReference type="ARBA" id="ARBA00022989"/>
    </source>
</evidence>
<evidence type="ECO:0000256" key="1">
    <source>
        <dbReference type="ARBA" id="ARBA00004141"/>
    </source>
</evidence>
<dbReference type="SUPFAM" id="SSF103473">
    <property type="entry name" value="MFS general substrate transporter"/>
    <property type="match status" value="1"/>
</dbReference>
<protein>
    <recommendedName>
        <fullName evidence="9">Mfs transporter</fullName>
    </recommendedName>
</protein>
<keyword evidence="3 6" id="KW-1133">Transmembrane helix</keyword>
<dbReference type="InterPro" id="IPR036259">
    <property type="entry name" value="MFS_trans_sf"/>
</dbReference>